<evidence type="ECO:0000313" key="2">
    <source>
        <dbReference type="Proteomes" id="UP000016927"/>
    </source>
</evidence>
<protein>
    <submittedName>
        <fullName evidence="1">Uncharacterized protein</fullName>
    </submittedName>
</protein>
<reference evidence="1 2" key="1">
    <citation type="journal article" date="2013" name="BMC Genomics">
        <title>Comparative genomics of parasitic silkworm microsporidia reveal an association between genome expansion and host adaptation.</title>
        <authorList>
            <person name="Pan G."/>
            <person name="Xu J."/>
            <person name="Li T."/>
            <person name="Xia Q."/>
            <person name="Liu S.L."/>
            <person name="Zhang G."/>
            <person name="Li S."/>
            <person name="Li C."/>
            <person name="Liu H."/>
            <person name="Yang L."/>
            <person name="Liu T."/>
            <person name="Zhang X."/>
            <person name="Wu Z."/>
            <person name="Fan W."/>
            <person name="Dang X."/>
            <person name="Xiang H."/>
            <person name="Tao M."/>
            <person name="Li Y."/>
            <person name="Hu J."/>
            <person name="Li Z."/>
            <person name="Lin L."/>
            <person name="Luo J."/>
            <person name="Geng L."/>
            <person name="Wang L."/>
            <person name="Long M."/>
            <person name="Wan Y."/>
            <person name="He N."/>
            <person name="Zhang Z."/>
            <person name="Lu C."/>
            <person name="Keeling P.J."/>
            <person name="Wang J."/>
            <person name="Xiang Z."/>
            <person name="Zhou Z."/>
        </authorList>
    </citation>
    <scope>NUCLEOTIDE SEQUENCE [LARGE SCALE GENOMIC DNA]</scope>
    <source>
        <strain evidence="2">CQ1 / CVCC 102059</strain>
    </source>
</reference>
<proteinExistence type="predicted"/>
<sequence>MSNNLQKLSDDLNYNLKNELNDIIKKFNRISYIGVLMARQTKCGMTKFPETA</sequence>
<dbReference type="VEuPathDB" id="MicrosporidiaDB:NBO_24g0033"/>
<gene>
    <name evidence="1" type="ORF">NBO_24g0033</name>
</gene>
<dbReference type="HOGENOM" id="CLU_3087823_0_0_1"/>
<accession>R0MNZ1</accession>
<name>R0MNZ1_NOSB1</name>
<organism evidence="1 2">
    <name type="scientific">Nosema bombycis (strain CQ1 / CVCC 102059)</name>
    <name type="common">Microsporidian parasite</name>
    <name type="synonym">Pebrine of silkworm</name>
    <dbReference type="NCBI Taxonomy" id="578461"/>
    <lineage>
        <taxon>Eukaryota</taxon>
        <taxon>Fungi</taxon>
        <taxon>Fungi incertae sedis</taxon>
        <taxon>Microsporidia</taxon>
        <taxon>Nosematidae</taxon>
        <taxon>Nosema</taxon>
    </lineage>
</organism>
<evidence type="ECO:0000313" key="1">
    <source>
        <dbReference type="EMBL" id="EOB14588.1"/>
    </source>
</evidence>
<keyword evidence="2" id="KW-1185">Reference proteome</keyword>
<dbReference type="AlphaFoldDB" id="R0MNZ1"/>
<dbReference type="EMBL" id="KB908932">
    <property type="protein sequence ID" value="EOB14588.1"/>
    <property type="molecule type" value="Genomic_DNA"/>
</dbReference>
<dbReference type="Proteomes" id="UP000016927">
    <property type="component" value="Unassembled WGS sequence"/>
</dbReference>